<feature type="transmembrane region" description="Helical" evidence="8">
    <location>
        <begin position="135"/>
        <end position="153"/>
    </location>
</feature>
<evidence type="ECO:0000256" key="6">
    <source>
        <dbReference type="ARBA" id="ARBA00022989"/>
    </source>
</evidence>
<evidence type="ECO:0000256" key="4">
    <source>
        <dbReference type="ARBA" id="ARBA00022679"/>
    </source>
</evidence>
<feature type="transmembrane region" description="Helical" evidence="8">
    <location>
        <begin position="241"/>
        <end position="262"/>
    </location>
</feature>
<keyword evidence="10" id="KW-0012">Acyltransferase</keyword>
<dbReference type="EMBL" id="BEYU01000183">
    <property type="protein sequence ID" value="GBG34192.1"/>
    <property type="molecule type" value="Genomic_DNA"/>
</dbReference>
<feature type="transmembrane region" description="Helical" evidence="8">
    <location>
        <begin position="268"/>
        <end position="289"/>
    </location>
</feature>
<comment type="pathway">
    <text evidence="2">Secondary metabolite biosynthesis.</text>
</comment>
<dbReference type="InterPro" id="IPR032805">
    <property type="entry name" value="Wax_synthase_dom"/>
</dbReference>
<feature type="transmembrane region" description="Helical" evidence="8">
    <location>
        <begin position="159"/>
        <end position="179"/>
    </location>
</feature>
<evidence type="ECO:0000256" key="8">
    <source>
        <dbReference type="SAM" id="Phobius"/>
    </source>
</evidence>
<evidence type="ECO:0000256" key="7">
    <source>
        <dbReference type="ARBA" id="ARBA00023136"/>
    </source>
</evidence>
<dbReference type="OrthoDB" id="42845at2759"/>
<proteinExistence type="inferred from homology"/>
<feature type="transmembrane region" description="Helical" evidence="8">
    <location>
        <begin position="45"/>
        <end position="62"/>
    </location>
</feature>
<feature type="transmembrane region" description="Helical" evidence="8">
    <location>
        <begin position="301"/>
        <end position="322"/>
    </location>
</feature>
<reference evidence="10 11" key="1">
    <citation type="submission" date="2017-12" db="EMBL/GenBank/DDBJ databases">
        <title>Sequencing, de novo assembly and annotation of complete genome of a new Thraustochytrid species, strain FCC1311.</title>
        <authorList>
            <person name="Sedici K."/>
            <person name="Godart F."/>
            <person name="Aiese Cigliano R."/>
            <person name="Sanseverino W."/>
            <person name="Barakat M."/>
            <person name="Ortet P."/>
            <person name="Marechal E."/>
            <person name="Cagnac O."/>
            <person name="Amato A."/>
        </authorList>
    </citation>
    <scope>NUCLEOTIDE SEQUENCE [LARGE SCALE GENOMIC DNA]</scope>
</reference>
<dbReference type="PANTHER" id="PTHR31595:SF57">
    <property type="entry name" value="OS04G0481900 PROTEIN"/>
    <property type="match status" value="1"/>
</dbReference>
<sequence>MGLFDSYWPAAAAWAMSYGTICLLSPSLDDLAKRIFPEGSWAHKHLVFTLISPLIILAPSMVSPEEAGLRSILIVAVPYYIIRASQTFYEERFRNVSVRGRTLHTTILYQDYRFCKFNVPPERTRTIFFDSLRNLVTYAILCASCVGALVLRNRLPRPFAFAVGTLAGAMYLHSCLVILDSALGLVTSQMAIEVPPAQNSPLLAQSVAEFWGKRWNLLVQELLESYIYIPLRTRLNLARPFAVMATFVASGLIHTPQLFAAGMPVQDAVMMASYFILQPFLLMVEQAIGVTRWKSTLSRRVWTICAIGLPLPMVVAPTLALLGDPL</sequence>
<evidence type="ECO:0000256" key="2">
    <source>
        <dbReference type="ARBA" id="ARBA00005179"/>
    </source>
</evidence>
<feature type="domain" description="Wax synthase" evidence="9">
    <location>
        <begin position="195"/>
        <end position="272"/>
    </location>
</feature>
<dbReference type="GO" id="GO:0016020">
    <property type="term" value="C:membrane"/>
    <property type="evidence" value="ECO:0007669"/>
    <property type="project" value="UniProtKB-SubCell"/>
</dbReference>
<name>A0A2R5GTK3_9STRA</name>
<evidence type="ECO:0000256" key="1">
    <source>
        <dbReference type="ARBA" id="ARBA00004141"/>
    </source>
</evidence>
<keyword evidence="7 8" id="KW-0472">Membrane</keyword>
<evidence type="ECO:0000256" key="3">
    <source>
        <dbReference type="ARBA" id="ARBA00007282"/>
    </source>
</evidence>
<keyword evidence="4 10" id="KW-0808">Transferase</keyword>
<gene>
    <name evidence="10" type="ORF">FCC1311_104162</name>
</gene>
<keyword evidence="6 8" id="KW-1133">Transmembrane helix</keyword>
<dbReference type="Proteomes" id="UP000241890">
    <property type="component" value="Unassembled WGS sequence"/>
</dbReference>
<evidence type="ECO:0000313" key="11">
    <source>
        <dbReference type="Proteomes" id="UP000241890"/>
    </source>
</evidence>
<keyword evidence="11" id="KW-1185">Reference proteome</keyword>
<dbReference type="GO" id="GO:0008374">
    <property type="term" value="F:O-acyltransferase activity"/>
    <property type="evidence" value="ECO:0007669"/>
    <property type="project" value="InterPro"/>
</dbReference>
<feature type="transmembrane region" description="Helical" evidence="8">
    <location>
        <begin position="68"/>
        <end position="85"/>
    </location>
</feature>
<feature type="transmembrane region" description="Helical" evidence="8">
    <location>
        <begin position="6"/>
        <end position="24"/>
    </location>
</feature>
<dbReference type="InterPro" id="IPR044851">
    <property type="entry name" value="Wax_synthase"/>
</dbReference>
<dbReference type="PANTHER" id="PTHR31595">
    <property type="entry name" value="LONG-CHAIN-ALCOHOL O-FATTY-ACYLTRANSFERASE 3-RELATED"/>
    <property type="match status" value="1"/>
</dbReference>
<accession>A0A2R5GTK3</accession>
<dbReference type="Pfam" id="PF13813">
    <property type="entry name" value="MBOAT_2"/>
    <property type="match status" value="1"/>
</dbReference>
<comment type="subcellular location">
    <subcellularLocation>
        <location evidence="1">Membrane</location>
        <topology evidence="1">Multi-pass membrane protein</topology>
    </subcellularLocation>
</comment>
<dbReference type="GO" id="GO:0006629">
    <property type="term" value="P:lipid metabolic process"/>
    <property type="evidence" value="ECO:0007669"/>
    <property type="project" value="InterPro"/>
</dbReference>
<evidence type="ECO:0000256" key="5">
    <source>
        <dbReference type="ARBA" id="ARBA00022692"/>
    </source>
</evidence>
<dbReference type="AlphaFoldDB" id="A0A2R5GTK3"/>
<comment type="similarity">
    <text evidence="3">Belongs to the wax synthase family.</text>
</comment>
<organism evidence="10 11">
    <name type="scientific">Hondaea fermentalgiana</name>
    <dbReference type="NCBI Taxonomy" id="2315210"/>
    <lineage>
        <taxon>Eukaryota</taxon>
        <taxon>Sar</taxon>
        <taxon>Stramenopiles</taxon>
        <taxon>Bigyra</taxon>
        <taxon>Labyrinthulomycetes</taxon>
        <taxon>Thraustochytrida</taxon>
        <taxon>Thraustochytriidae</taxon>
        <taxon>Hondaea</taxon>
    </lineage>
</organism>
<keyword evidence="5 8" id="KW-0812">Transmembrane</keyword>
<dbReference type="InParanoid" id="A0A2R5GTK3"/>
<comment type="caution">
    <text evidence="10">The sequence shown here is derived from an EMBL/GenBank/DDBJ whole genome shotgun (WGS) entry which is preliminary data.</text>
</comment>
<protein>
    <submittedName>
        <fullName evidence="10">Acyl-CoA--sterol O-acyltransferase 1</fullName>
    </submittedName>
</protein>
<evidence type="ECO:0000313" key="10">
    <source>
        <dbReference type="EMBL" id="GBG34192.1"/>
    </source>
</evidence>
<evidence type="ECO:0000259" key="9">
    <source>
        <dbReference type="Pfam" id="PF13813"/>
    </source>
</evidence>